<dbReference type="PANTHER" id="PTHR45947:SF3">
    <property type="entry name" value="SULFOQUINOVOSYL TRANSFERASE SQD2"/>
    <property type="match status" value="1"/>
</dbReference>
<dbReference type="EMBL" id="ONZG01000017">
    <property type="protein sequence ID" value="SPJ31158.1"/>
    <property type="molecule type" value="Genomic_DNA"/>
</dbReference>
<evidence type="ECO:0000259" key="1">
    <source>
        <dbReference type="Pfam" id="PF13439"/>
    </source>
</evidence>
<dbReference type="Gene3D" id="3.40.50.2000">
    <property type="entry name" value="Glycogen Phosphorylase B"/>
    <property type="match status" value="2"/>
</dbReference>
<evidence type="ECO:0000313" key="2">
    <source>
        <dbReference type="EMBL" id="SPJ31158.1"/>
    </source>
</evidence>
<accession>A0A2R8CFX8</accession>
<organism evidence="2 3">
    <name type="scientific">Falsiruegeria mediterranea M17</name>
    <dbReference type="NCBI Taxonomy" id="1200281"/>
    <lineage>
        <taxon>Bacteria</taxon>
        <taxon>Pseudomonadati</taxon>
        <taxon>Pseudomonadota</taxon>
        <taxon>Alphaproteobacteria</taxon>
        <taxon>Rhodobacterales</taxon>
        <taxon>Roseobacteraceae</taxon>
        <taxon>Falsiruegeria</taxon>
    </lineage>
</organism>
<dbReference type="CDD" id="cd03801">
    <property type="entry name" value="GT4_PimA-like"/>
    <property type="match status" value="1"/>
</dbReference>
<protein>
    <submittedName>
        <fullName evidence="2">D-inositol 3-phosphate glycosyltransferase</fullName>
        <ecNumber evidence="2">2.4.1.250</ecNumber>
    </submittedName>
</protein>
<dbReference type="Pfam" id="PF13692">
    <property type="entry name" value="Glyco_trans_1_4"/>
    <property type="match status" value="1"/>
</dbReference>
<dbReference type="EC" id="2.4.1.250" evidence="2"/>
<dbReference type="InterPro" id="IPR050194">
    <property type="entry name" value="Glycosyltransferase_grp1"/>
</dbReference>
<dbReference type="Pfam" id="PF13439">
    <property type="entry name" value="Glyco_transf_4"/>
    <property type="match status" value="1"/>
</dbReference>
<dbReference type="InterPro" id="IPR028098">
    <property type="entry name" value="Glyco_trans_4-like_N"/>
</dbReference>
<keyword evidence="2" id="KW-0328">Glycosyltransferase</keyword>
<name>A0A2R8CFX8_9RHOB</name>
<dbReference type="OrthoDB" id="9790710at2"/>
<dbReference type="GO" id="GO:0102710">
    <property type="term" value="F:D-inositol-3-phosphate glycosyltransferase activity"/>
    <property type="evidence" value="ECO:0007669"/>
    <property type="project" value="UniProtKB-EC"/>
</dbReference>
<reference evidence="3" key="1">
    <citation type="submission" date="2018-03" db="EMBL/GenBank/DDBJ databases">
        <authorList>
            <person name="Rodrigo-Torres L."/>
            <person name="Arahal R. D."/>
            <person name="Lucena T."/>
        </authorList>
    </citation>
    <scope>NUCLEOTIDE SEQUENCE [LARGE SCALE GENOMIC DNA]</scope>
    <source>
        <strain evidence="3">CECT 7615</strain>
    </source>
</reference>
<dbReference type="PANTHER" id="PTHR45947">
    <property type="entry name" value="SULFOQUINOVOSYL TRANSFERASE SQD2"/>
    <property type="match status" value="1"/>
</dbReference>
<dbReference type="SUPFAM" id="SSF53756">
    <property type="entry name" value="UDP-Glycosyltransferase/glycogen phosphorylase"/>
    <property type="match status" value="1"/>
</dbReference>
<dbReference type="Proteomes" id="UP000244898">
    <property type="component" value="Unassembled WGS sequence"/>
</dbReference>
<feature type="domain" description="Glycosyltransferase subfamily 4-like N-terminal" evidence="1">
    <location>
        <begin position="43"/>
        <end position="198"/>
    </location>
</feature>
<evidence type="ECO:0000313" key="3">
    <source>
        <dbReference type="Proteomes" id="UP000244898"/>
    </source>
</evidence>
<keyword evidence="2" id="KW-0808">Transferase</keyword>
<dbReference type="RefSeq" id="WP_108792316.1">
    <property type="nucleotide sequence ID" value="NZ_ONZG01000017.1"/>
</dbReference>
<dbReference type="AlphaFoldDB" id="A0A2R8CFX8"/>
<proteinExistence type="predicted"/>
<gene>
    <name evidence="2" type="primary">mshA_1</name>
    <name evidence="2" type="ORF">TRM7615_04699</name>
</gene>
<keyword evidence="3" id="KW-1185">Reference proteome</keyword>
<sequence>MADSASDLILGPQKDTTPKGLATHVVKSGERLVVLNVCETAQGGVGRYQDALAALADHGFEPHVLLPDSDIGILTDSSRAATFSRLKRGPRAIIQMIRVFLSERKRLKPDLYFFHSTFTLLPLLALRLLRDKTPAVYCAHCWAANSDGPDTMRKQIIRLIEGRLCGLADLIVNVSRSDAGIARQYKYRGRHVVVENAVTEPRSNATEDLFPRPSQDTINLLFVGRFDRQKGLDILLDAFRRAQDQNPALHLHLVGEPVRGGEVPPLPLGTTHHGWVAPDQIDHYFRSADCLVVPSRWEGLPLVIPEAYRNGTPVLAARTSGMEHLIEDGQTGNTFPLDSTALAALLISLEHSVLAQMGQNARLLYERRFTIDRFSREMAAYLHDLVSSKAEADK</sequence>